<reference evidence="1 2" key="1">
    <citation type="submission" date="2018-01" db="EMBL/GenBank/DDBJ databases">
        <title>Complete genome sequences of 14 Citrobacter spp. isolated from plant in Canada.</title>
        <authorList>
            <person name="Bhandare S.G."/>
            <person name="Colavecchio A."/>
            <person name="Jeukens J."/>
            <person name="Emond-Rheault J.-G."/>
            <person name="Freschi L."/>
            <person name="Hamel J."/>
            <person name="Kukavica-Ibrulj I."/>
            <person name="Levesque R."/>
            <person name="Goodridge L."/>
        </authorList>
    </citation>
    <scope>NUCLEOTIDE SEQUENCE [LARGE SCALE GENOMIC DNA]</scope>
    <source>
        <strain evidence="1 2">S1285</strain>
    </source>
</reference>
<gene>
    <name evidence="1" type="ORF">C3430_05385</name>
</gene>
<comment type="caution">
    <text evidence="1">The sequence shown here is derived from an EMBL/GenBank/DDBJ whole genome shotgun (WGS) entry which is preliminary data.</text>
</comment>
<sequence length="78" mass="9088">MNFHLILSLACADINKFPVHSLVIWTDIFGRSSGYFRSRLLLSASRYKRVSFVSILFLRQIDIYERDHKHVSSQGQDS</sequence>
<dbReference type="EMBL" id="PQLX01000001">
    <property type="protein sequence ID" value="POU68493.1"/>
    <property type="molecule type" value="Genomic_DNA"/>
</dbReference>
<organism evidence="1 2">
    <name type="scientific">Citrobacter amalonaticus</name>
    <dbReference type="NCBI Taxonomy" id="35703"/>
    <lineage>
        <taxon>Bacteria</taxon>
        <taxon>Pseudomonadati</taxon>
        <taxon>Pseudomonadota</taxon>
        <taxon>Gammaproteobacteria</taxon>
        <taxon>Enterobacterales</taxon>
        <taxon>Enterobacteriaceae</taxon>
        <taxon>Citrobacter</taxon>
    </lineage>
</organism>
<name>A0A2S4S3R6_CITAM</name>
<evidence type="ECO:0000313" key="1">
    <source>
        <dbReference type="EMBL" id="POU68493.1"/>
    </source>
</evidence>
<evidence type="ECO:0000313" key="2">
    <source>
        <dbReference type="Proteomes" id="UP000237003"/>
    </source>
</evidence>
<dbReference type="AlphaFoldDB" id="A0A2S4S3R6"/>
<accession>A0A2S4S3R6</accession>
<dbReference type="Proteomes" id="UP000237003">
    <property type="component" value="Unassembled WGS sequence"/>
</dbReference>
<protein>
    <submittedName>
        <fullName evidence="1">Uncharacterized protein</fullName>
    </submittedName>
</protein>
<proteinExistence type="predicted"/>